<name>A0A2A5AG51_9GAMM</name>
<reference evidence="2" key="1">
    <citation type="submission" date="2017-08" db="EMBL/GenBank/DDBJ databases">
        <title>A dynamic microbial community with high functional redundancy inhabits the cold, oxic subseafloor aquifer.</title>
        <authorList>
            <person name="Tully B.J."/>
            <person name="Wheat C.G."/>
            <person name="Glazer B.T."/>
            <person name="Huber J.A."/>
        </authorList>
    </citation>
    <scope>NUCLEOTIDE SEQUENCE [LARGE SCALE GENOMIC DNA]</scope>
</reference>
<protein>
    <submittedName>
        <fullName evidence="1">Uncharacterized protein</fullName>
    </submittedName>
</protein>
<dbReference type="Proteomes" id="UP000218327">
    <property type="component" value="Unassembled WGS sequence"/>
</dbReference>
<organism evidence="1 2">
    <name type="scientific">SAR86 cluster bacterium</name>
    <dbReference type="NCBI Taxonomy" id="2030880"/>
    <lineage>
        <taxon>Bacteria</taxon>
        <taxon>Pseudomonadati</taxon>
        <taxon>Pseudomonadota</taxon>
        <taxon>Gammaproteobacteria</taxon>
        <taxon>SAR86 cluster</taxon>
    </lineage>
</organism>
<evidence type="ECO:0000313" key="1">
    <source>
        <dbReference type="EMBL" id="PCJ18312.1"/>
    </source>
</evidence>
<evidence type="ECO:0000313" key="2">
    <source>
        <dbReference type="Proteomes" id="UP000218327"/>
    </source>
</evidence>
<accession>A0A2A5AG51</accession>
<proteinExistence type="predicted"/>
<gene>
    <name evidence="1" type="ORF">COA96_16975</name>
</gene>
<comment type="caution">
    <text evidence="1">The sequence shown here is derived from an EMBL/GenBank/DDBJ whole genome shotgun (WGS) entry which is preliminary data.</text>
</comment>
<dbReference type="EMBL" id="NVVJ01000101">
    <property type="protein sequence ID" value="PCJ18312.1"/>
    <property type="molecule type" value="Genomic_DNA"/>
</dbReference>
<sequence length="99" mass="10092">MSHTFSGTETETSAQAHTFTAPRPVEIIVYNDGPDDLIVGCGEVIGSSEHPIKAGESHPFGNLKGDIQSFTTRVASGESAAFRAAASVVKDVSGGGGAT</sequence>
<dbReference type="AlphaFoldDB" id="A0A2A5AG51"/>